<protein>
    <submittedName>
        <fullName evidence="1">Uncharacterized protein</fullName>
    </submittedName>
</protein>
<name>A0ACB8B068_9AGAM</name>
<sequence>MSTDSTDSDSSGVAVEIATRIFDIFRHAIVNVRDDIEMTRVLNPRPKISRAPQLHLLEEWALDSPEKFRRALRMDPRVFGRIVEILEDHPVFHNNSNNAQLAVAVQVAIFINAAGHYGNRSATEDYADWAGVSIGTVYNCFRRVMVAILDHHDEYIHWDQNNVSDMEEKEKAKRWCEARTCREWRGGYLSVDGSPFNLFQKPGWHGEVFFDRKSNYSLTAQVRGCFLCWPFF</sequence>
<keyword evidence="2" id="KW-1185">Reference proteome</keyword>
<comment type="caution">
    <text evidence="1">The sequence shown here is derived from an EMBL/GenBank/DDBJ whole genome shotgun (WGS) entry which is preliminary data.</text>
</comment>
<proteinExistence type="predicted"/>
<dbReference type="Proteomes" id="UP000790709">
    <property type="component" value="Unassembled WGS sequence"/>
</dbReference>
<gene>
    <name evidence="1" type="ORF">BV22DRAFT_1023626</name>
</gene>
<accession>A0ACB8B068</accession>
<organism evidence="1 2">
    <name type="scientific">Leucogyrophana mollusca</name>
    <dbReference type="NCBI Taxonomy" id="85980"/>
    <lineage>
        <taxon>Eukaryota</taxon>
        <taxon>Fungi</taxon>
        <taxon>Dikarya</taxon>
        <taxon>Basidiomycota</taxon>
        <taxon>Agaricomycotina</taxon>
        <taxon>Agaricomycetes</taxon>
        <taxon>Agaricomycetidae</taxon>
        <taxon>Boletales</taxon>
        <taxon>Boletales incertae sedis</taxon>
        <taxon>Leucogyrophana</taxon>
    </lineage>
</organism>
<evidence type="ECO:0000313" key="2">
    <source>
        <dbReference type="Proteomes" id="UP000790709"/>
    </source>
</evidence>
<reference evidence="1" key="1">
    <citation type="journal article" date="2021" name="New Phytol.">
        <title>Evolutionary innovations through gain and loss of genes in the ectomycorrhizal Boletales.</title>
        <authorList>
            <person name="Wu G."/>
            <person name="Miyauchi S."/>
            <person name="Morin E."/>
            <person name="Kuo A."/>
            <person name="Drula E."/>
            <person name="Varga T."/>
            <person name="Kohler A."/>
            <person name="Feng B."/>
            <person name="Cao Y."/>
            <person name="Lipzen A."/>
            <person name="Daum C."/>
            <person name="Hundley H."/>
            <person name="Pangilinan J."/>
            <person name="Johnson J."/>
            <person name="Barry K."/>
            <person name="LaButti K."/>
            <person name="Ng V."/>
            <person name="Ahrendt S."/>
            <person name="Min B."/>
            <person name="Choi I.G."/>
            <person name="Park H."/>
            <person name="Plett J.M."/>
            <person name="Magnuson J."/>
            <person name="Spatafora J.W."/>
            <person name="Nagy L.G."/>
            <person name="Henrissat B."/>
            <person name="Grigoriev I.V."/>
            <person name="Yang Z.L."/>
            <person name="Xu J."/>
            <person name="Martin F.M."/>
        </authorList>
    </citation>
    <scope>NUCLEOTIDE SEQUENCE</scope>
    <source>
        <strain evidence="1">KUC20120723A-06</strain>
    </source>
</reference>
<dbReference type="EMBL" id="MU266699">
    <property type="protein sequence ID" value="KAH7919060.1"/>
    <property type="molecule type" value="Genomic_DNA"/>
</dbReference>
<evidence type="ECO:0000313" key="1">
    <source>
        <dbReference type="EMBL" id="KAH7919060.1"/>
    </source>
</evidence>